<dbReference type="STRING" id="542762.A0A4S4DRC5"/>
<dbReference type="EMBL" id="SDRB02010594">
    <property type="protein sequence ID" value="THG05585.1"/>
    <property type="molecule type" value="Genomic_DNA"/>
</dbReference>
<dbReference type="InterPro" id="IPR005519">
    <property type="entry name" value="Acid_phosphat_B-like"/>
</dbReference>
<keyword evidence="1" id="KW-0472">Membrane</keyword>
<dbReference type="PANTHER" id="PTHR31284:SF22">
    <property type="entry name" value="ACID PHOSPHATASE"/>
    <property type="match status" value="1"/>
</dbReference>
<dbReference type="Pfam" id="PF03767">
    <property type="entry name" value="Acid_phosphat_B"/>
    <property type="match status" value="1"/>
</dbReference>
<dbReference type="AlphaFoldDB" id="A0A4S4DRC5"/>
<evidence type="ECO:0000256" key="1">
    <source>
        <dbReference type="SAM" id="Phobius"/>
    </source>
</evidence>
<keyword evidence="1" id="KW-0812">Transmembrane</keyword>
<keyword evidence="3" id="KW-1185">Reference proteome</keyword>
<evidence type="ECO:0000313" key="3">
    <source>
        <dbReference type="Proteomes" id="UP000306102"/>
    </source>
</evidence>
<protein>
    <recommendedName>
        <fullName evidence="4">Acid phosphatase</fullName>
    </recommendedName>
</protein>
<organism evidence="2 3">
    <name type="scientific">Camellia sinensis var. sinensis</name>
    <name type="common">China tea</name>
    <dbReference type="NCBI Taxonomy" id="542762"/>
    <lineage>
        <taxon>Eukaryota</taxon>
        <taxon>Viridiplantae</taxon>
        <taxon>Streptophyta</taxon>
        <taxon>Embryophyta</taxon>
        <taxon>Tracheophyta</taxon>
        <taxon>Spermatophyta</taxon>
        <taxon>Magnoliopsida</taxon>
        <taxon>eudicotyledons</taxon>
        <taxon>Gunneridae</taxon>
        <taxon>Pentapetalae</taxon>
        <taxon>asterids</taxon>
        <taxon>Ericales</taxon>
        <taxon>Theaceae</taxon>
        <taxon>Camellia</taxon>
    </lineage>
</organism>
<feature type="transmembrane region" description="Helical" evidence="1">
    <location>
        <begin position="186"/>
        <end position="209"/>
    </location>
</feature>
<dbReference type="Gene3D" id="3.40.50.1000">
    <property type="entry name" value="HAD superfamily/HAD-like"/>
    <property type="match status" value="1"/>
</dbReference>
<comment type="caution">
    <text evidence="2">The sequence shown here is derived from an EMBL/GenBank/DDBJ whole genome shotgun (WGS) entry which is preliminary data.</text>
</comment>
<gene>
    <name evidence="2" type="ORF">TEA_006218</name>
</gene>
<reference evidence="2 3" key="1">
    <citation type="journal article" date="2018" name="Proc. Natl. Acad. Sci. U.S.A.">
        <title>Draft genome sequence of Camellia sinensis var. sinensis provides insights into the evolution of the tea genome and tea quality.</title>
        <authorList>
            <person name="Wei C."/>
            <person name="Yang H."/>
            <person name="Wang S."/>
            <person name="Zhao J."/>
            <person name="Liu C."/>
            <person name="Gao L."/>
            <person name="Xia E."/>
            <person name="Lu Y."/>
            <person name="Tai Y."/>
            <person name="She G."/>
            <person name="Sun J."/>
            <person name="Cao H."/>
            <person name="Tong W."/>
            <person name="Gao Q."/>
            <person name="Li Y."/>
            <person name="Deng W."/>
            <person name="Jiang X."/>
            <person name="Wang W."/>
            <person name="Chen Q."/>
            <person name="Zhang S."/>
            <person name="Li H."/>
            <person name="Wu J."/>
            <person name="Wang P."/>
            <person name="Li P."/>
            <person name="Shi C."/>
            <person name="Zheng F."/>
            <person name="Jian J."/>
            <person name="Huang B."/>
            <person name="Shan D."/>
            <person name="Shi M."/>
            <person name="Fang C."/>
            <person name="Yue Y."/>
            <person name="Li F."/>
            <person name="Li D."/>
            <person name="Wei S."/>
            <person name="Han B."/>
            <person name="Jiang C."/>
            <person name="Yin Y."/>
            <person name="Xia T."/>
            <person name="Zhang Z."/>
            <person name="Bennetzen J.L."/>
            <person name="Zhao S."/>
            <person name="Wan X."/>
        </authorList>
    </citation>
    <scope>NUCLEOTIDE SEQUENCE [LARGE SCALE GENOMIC DNA]</scope>
    <source>
        <strain evidence="3">cv. Shuchazao</strain>
        <tissue evidence="2">Leaf</tissue>
    </source>
</reference>
<name>A0A4S4DRC5_CAMSN</name>
<evidence type="ECO:0008006" key="4">
    <source>
        <dbReference type="Google" id="ProtNLM"/>
    </source>
</evidence>
<sequence length="450" mass="50249">MAVRFLAREVSDLCLGKPALSLIPISATVADALSALKRSGESYVSVWNCDHSSAAARKTDCRCVGKVCMVDAICFLCKVTNLLSPSLALQSPISDLLPEVPGLVRHLESHSSLLDPRLEWNGSLESTQNLAIVANRCLIRNAKSRTLEEMTLTSHGRWLLFWPNAEIGSHYVVEAGFYMTSFAATLFLAALVTCGVLLVTLLIALTVMLQSCESRNAGIVEISKANENYNYCKIFSLHAELNSLDVDQFPEICRITAVQYIKEGQYAKDLNLTMGVAENYFNGVRPLEDGLDMVLMDIDDFLPLTSHCTDPLQSRISQFGCGDCLQEAKNLKQIFILKLYTKLQAGGWKLILFSRKPEKQRNATIEYLISAGYGGWSSLVMRLEDEMQMDSREYFSRLRNSLQKQSCRITAVISSQMDALTGPYSGNRMFKLPSPIYHMEHYFESTNLPQ</sequence>
<proteinExistence type="predicted"/>
<dbReference type="PANTHER" id="PTHR31284">
    <property type="entry name" value="ACID PHOSPHATASE-LIKE PROTEIN"/>
    <property type="match status" value="1"/>
</dbReference>
<dbReference type="Proteomes" id="UP000306102">
    <property type="component" value="Unassembled WGS sequence"/>
</dbReference>
<dbReference type="InterPro" id="IPR023214">
    <property type="entry name" value="HAD_sf"/>
</dbReference>
<accession>A0A4S4DRC5</accession>
<evidence type="ECO:0000313" key="2">
    <source>
        <dbReference type="EMBL" id="THG05585.1"/>
    </source>
</evidence>
<keyword evidence="1" id="KW-1133">Transmembrane helix</keyword>